<dbReference type="InterPro" id="IPR006530">
    <property type="entry name" value="YD"/>
</dbReference>
<dbReference type="InterPro" id="IPR050708">
    <property type="entry name" value="T6SS_VgrG/RHS"/>
</dbReference>
<dbReference type="NCBIfam" id="TIGR01643">
    <property type="entry name" value="YD_repeat_2x"/>
    <property type="match status" value="10"/>
</dbReference>
<dbReference type="eggNOG" id="COG1652">
    <property type="taxonomic scope" value="Bacteria"/>
</dbReference>
<dbReference type="InterPro" id="IPR036779">
    <property type="entry name" value="LysM_dom_sf"/>
</dbReference>
<evidence type="ECO:0000256" key="2">
    <source>
        <dbReference type="SAM" id="Phobius"/>
    </source>
</evidence>
<dbReference type="InterPro" id="IPR018392">
    <property type="entry name" value="LysM"/>
</dbReference>
<dbReference type="Pfam" id="PF25023">
    <property type="entry name" value="TEN_YD-shell"/>
    <property type="match status" value="3"/>
</dbReference>
<dbReference type="InterPro" id="IPR045351">
    <property type="entry name" value="DUF6531"/>
</dbReference>
<feature type="domain" description="LysM" evidence="3">
    <location>
        <begin position="3079"/>
        <end position="3129"/>
    </location>
</feature>
<dbReference type="Pfam" id="PF20148">
    <property type="entry name" value="DUF6531"/>
    <property type="match status" value="1"/>
</dbReference>
<dbReference type="Gene3D" id="2.180.10.10">
    <property type="entry name" value="RHS repeat-associated core"/>
    <property type="match status" value="8"/>
</dbReference>
<reference evidence="4 5" key="1">
    <citation type="submission" date="2014-06" db="EMBL/GenBank/DDBJ databases">
        <authorList>
            <person name="Urmite Genomes Urmite Genomes"/>
        </authorList>
    </citation>
    <scope>NUCLEOTIDE SEQUENCE [LARGE SCALE GENOMIC DNA]</scope>
</reference>
<feature type="transmembrane region" description="Helical" evidence="2">
    <location>
        <begin position="3220"/>
        <end position="3241"/>
    </location>
</feature>
<keyword evidence="2" id="KW-0812">Transmembrane</keyword>
<dbReference type="Pfam" id="PF01476">
    <property type="entry name" value="LysM"/>
    <property type="match status" value="1"/>
</dbReference>
<keyword evidence="1" id="KW-0677">Repeat</keyword>
<sequence>MTQIFTNEGLGIASSSINQLGSYGPKTDATLGQGGESVYVNAANGNMVIRQNDGFLAGTGLGLDLIQSYNSLGESGHNWSFNVQTRLIINGAINSPGSEVLRIDEDGHSSCFIFDQTKGYYVAEHGGTAKLSFSNNQWSYREGASSSSYIYDANGLLIKLTDRDGHQLQFFYKQGQLERIIDNSGNQTIEWTFEQGLLRDILTLSAGEQVHHLHYDYDAQQRLTKVSRDLGEGKTYWLTYECHGDSNRISAIRQSDGSSLLIDYDSEGRVKTIADGENRITSYQYWPGVTIVTNSLGENWAYFYDEKGHLTGIDSPLNNPIRYAYKGDYITEVYQGDLHWSLAYNEAGDCIRIEEPSGQVTTRTYNNDHLLLSESSFTIFDGNHQPAKPKANRFVYDELGHLRFQIASDGTVTEYRYNQEGQCLTVRSYLQSSYDLSQLANEQALTLNHMLNWVNSQNPQAVSLKGYHYDWRGLLDEEVSYSEINANGEGLSNKSIINRYHYDAAGKLLQKSEGGKTTSYLYDDLGRLILRRDSQNHCERFEYDDANQRIIETDAKGLQTIRTYDRGGLLLTTQYLSGTQQAYGTIHYRYDSVGRLQEELSADGKATYYFYDSNGQLKAKCEPGGRLSSYSYDAVGRLVQAISYQERLDTSGWHESMPAWSALNVKADAKDRINQTIYNAHNQIAYQIDSEGAVIAFEYNPQGQLTKKTAYANRLSSYQSRQPLSFDSIVVQFSNDDRSCFYFYDSAGRLEAEINGEGGATSYRYDRQGHLLETIRYFNRLPLPPGLEWTVPKASASDIHNFSLYNPAGLKVADIDALGYTTTYEYDERGLLIKKRSLATAVKIKINAGTTLSALGLQENDNDHLSVYNYDELGQLIEQREQNGLITRYRYDEKGLVLAKTLIDAKTQELREQRFRYDSLGRVSQSLDALGAAKLLANPQISQAEIELIWQEHSLHYDYDLAGRVISQTNALNQKTRYFYNEAGLLRYTVNADGGVSEQQFNAFNQIETSYRYSRKLTANLDSLTSSDLANRLAQLKDEAADEKISYEYNSLGFLIKKTKGSKGQELSSYNSFGEIEETRQNIDSRSLVNRYIYDRRGLICQQIEDVEGLKRETKSNYDSFGRLVKAIDGRGGITNYILNRRGERVIIQNQDKKNKVITYDAFGRILIETDFTGTKRIDIYSYDDKNNTVTLNHPDEKISIQTTFNAFGDKVSLTDGNGYTTAYHYDAKGQLIEVDAPEGSTKQYDYDAAGNLVLELDSAGHRIAYSYDASGRILRKTIDPQGLALVSSYHYDGLGRQLEVIEANGLHKRFSYDDRSNLIQTTIDPDGLNLITRFYYDARDLIIKQVECDLAGKSKVTTYEWDNLGRRTAVSIDPEGLNLTTRYGYDLNDNLISQTDAKNQTSYFIYDAKNQCRYQIDARGVVTEHLFNMKGNEIQKVVYANRLALTRDYTLAELASQVQASDQDHYEFRTFDSLGRLSLSFDSMGYATSYTYDANSNLLEIVRSAQALPLAELKAGSMRFPKGGLRTQRFAYDGLNRLVYQVDEANGITQFDYDSSGQVIAKTRYAIGLSLAGNSYTLEDLKRAIQYSPAKDEYTAYAYDQAGRLSYKASADGAVSSYSYDGLGNLISSRAYATRLEPASLKQANWQSLLSPNDQDRMTRFFFDIAGREVYRVSPEGRILERCYDALGNVVAEIAHDIRLDSNVASFAEITMRLNADSAARKTRYAYDLAGRLEIKTDANHQQTRYGYDNNNNVTTKIEANSARWTYIYDEANQLIEAYSPLTEVMSQASGWNRQMRSIVTRNVYDSFGNIIETIHDAEGSQQKINYRYDTNNRKIQTIYPNVAVNAATNQASAARQEELRTLSEDHQYNAFGELIASKDRAGNWRYKDYDKKGNLIYSLDAQGALTGYSYDLFGNLVSKTAYANPYSIAEHPDFSADTIKNACIANEADRTESYDYGLENRLIETRKPGVKSYNAQTNRYETLNPLETKSYNAFGELVLTAVKRNETDWAKTTNYYDKDGLKIAGLDAEHYLSTYTYNNFGELVDEVQYANRATAWDTKAVTNPVADSKDRHVTFSYDNIGRLETKTLKNIRYERLIGSSNRYESLTSDLTTSFRYDAMGNLTSTTDPLGYSSYCYYDALGQLVAKIGPRTEAGRAATSYGYDGLGQLVELIRYEQGAQEADVNHYLVQASVNDHHNRTIYDNQGKVITTIDAIEHEINYSYDASGQLQRSWELLSQVDGSKRLSDKRYSYDKEGHLLQTAIFKNDGQFRTEDASYNIFGELIAKGLNGKLSTHIDYDNLGRAWRSNTEGYYQIFLYDLTDKVAQIVTASNAISPEYGAKGIDLSLLNYDNSERFGDFERRFSLQRQNNIYDGLGRCLQQTKEFSLANKNSEQTPELRQLSQLESVDRWGNVLSHTNAKGYKTSYEYNAFDQLIKQELPEVIVLNEKFQQQSQKPTLYYAYDALGRAIALTDANGHTLAKILDAEGQVLSEIDAKGIERIKTYDLFGQLRTSKNELQGLTTYVYDKAKRLINLSTPTSKQSYAYDEIGKLLSQSDAPERAVLFQYDNLGNQITKLDGNKRLTIYAYDDAGNKIFEQDMNGHNQSWSYDEQGRLLSHRDLGNHETSYQYNNNGLLLEETSTAGKNLSYSYEGDGQLWSFTDHSYNEVSYYLYDDEGNIQSKTISRATQGRDRGWKSQQDIYDYDALGRLTSVKRNESDDKDYRFPEKDHQLLEVNYSYDAVGNIIRTQAMANYTGYQKVQSDDYFSYDANNRMLVNKGFLVNGELVINGPQRSRLVYDDAGNVKDAFIVENGALQQYTYNYNNDSQLQQIYKNGSILKAIAYDDFGRVEKEYLYDAFGQATEITVMGYEGDLLKTQTKYSPNLIPTELNEYHYDNVGNLQSVTSRLINNNMIIDSTHVYDYELWDNYLQSKDSVAMSVNGGIPTFGENRRFYDVNGQLYQSIDQQTNSQGKSNSAAYKTSTLEGIRSRVDAQGERNYLTLAGKTIGDLQLDTNGVQHLNIYGGFTPTGKPISQGSPSLNRAVLPLGNTIGFFSRGNEVGVSSETTENILANTPQDNTGTYTIQSGDSLESIALQVYGDSSFWYLIADANGISDRTDASQLQTGKRLIIPAVATRQHQNSGTHRLLSSEELLGDLSATVPMPATKSFSPHQKKHHSLFKKIAVAAISMVATVIAAAACAALGGALGAASLGKILSLGMKVLSGQILGTAGSIAAGFTAGVAGNLAGQGLAKILGLQEKINWRSTLITGLSSAASTGLLRGLSSNQAYKDIIGKLDNISPLSFSLSSAAQMMEQDAIGQGVSLALQNHQHFNWLELGTRGAIAAVAGSSYGKNFNQSLVDHLGEGGSALVHSELSALATNGMQTAINEGHFDATQILTDNLGSAIGTGFVNAQAAAAEQEERLAAIQSEIATMETPNCPIPITEEETFSPIPEGTYERFHQERAQREFYESITEKANELWNDYGDKILTHSPKVLGVWLTGNPDNQLEKAFEDAITRGTINTYTQIAKSELELTGLPKTTAYLGKHSDDIAQALGGALGMSITAAVITAAGVSNPVLALGALLYLNSIDNTLTGIRNIATDNHYGTQTLGLLRKIPLSEEHAVQADQLIPLVSNPMVAAEKSLLKMTNYTGKTLYAHKEQTALKATYLKETLKNPVVKSVMGYSALNGASGIYGAVAAGGDGYDMVAGAATGVFITLGSTYSRYRVILKNPYVSNGLSNFLGQSYSYIRDPQTHHYSFVSLSATMLGVAKANQVTRYINVPITKTVIDGMIINSATAVGNNLGNQLRK</sequence>
<dbReference type="Proteomes" id="UP000044071">
    <property type="component" value="Unassembled WGS sequence"/>
</dbReference>
<keyword evidence="2" id="KW-0472">Membrane</keyword>
<dbReference type="OrthoDB" id="9816400at2"/>
<organism evidence="4 5">
    <name type="scientific">Legionella massiliensis</name>
    <dbReference type="NCBI Taxonomy" id="1034943"/>
    <lineage>
        <taxon>Bacteria</taxon>
        <taxon>Pseudomonadati</taxon>
        <taxon>Pseudomonadota</taxon>
        <taxon>Gammaproteobacteria</taxon>
        <taxon>Legionellales</taxon>
        <taxon>Legionellaceae</taxon>
        <taxon>Legionella</taxon>
    </lineage>
</organism>
<dbReference type="RefSeq" id="WP_043874461.1">
    <property type="nucleotide sequence ID" value="NZ_CCVW01000002.1"/>
</dbReference>
<dbReference type="eggNOG" id="COG3209">
    <property type="taxonomic scope" value="Bacteria"/>
</dbReference>
<dbReference type="Pfam" id="PF05593">
    <property type="entry name" value="RHS_repeat"/>
    <property type="match status" value="4"/>
</dbReference>
<dbReference type="InterPro" id="IPR056823">
    <property type="entry name" value="TEN-like_YD-shell"/>
</dbReference>
<accession>A0A078KYM5</accession>
<protein>
    <submittedName>
        <fullName evidence="4">Cell wall-associated polypeptide CWBP200</fullName>
    </submittedName>
</protein>
<dbReference type="PROSITE" id="PS51782">
    <property type="entry name" value="LYSM"/>
    <property type="match status" value="1"/>
</dbReference>
<dbReference type="Gene3D" id="3.10.350.10">
    <property type="entry name" value="LysM domain"/>
    <property type="match status" value="1"/>
</dbReference>
<keyword evidence="5" id="KW-1185">Reference proteome</keyword>
<keyword evidence="2" id="KW-1133">Transmembrane helix</keyword>
<dbReference type="InterPro" id="IPR031325">
    <property type="entry name" value="RHS_repeat"/>
</dbReference>
<evidence type="ECO:0000259" key="3">
    <source>
        <dbReference type="PROSITE" id="PS51782"/>
    </source>
</evidence>
<dbReference type="Gene3D" id="3.90.930.1">
    <property type="match status" value="1"/>
</dbReference>
<gene>
    <name evidence="4" type="primary">wapA</name>
    <name evidence="4" type="ORF">BN59_02323</name>
</gene>
<dbReference type="PANTHER" id="PTHR32305">
    <property type="match status" value="1"/>
</dbReference>
<dbReference type="SMART" id="SM00257">
    <property type="entry name" value="LysM"/>
    <property type="match status" value="1"/>
</dbReference>
<evidence type="ECO:0000313" key="5">
    <source>
        <dbReference type="Proteomes" id="UP000044071"/>
    </source>
</evidence>
<proteinExistence type="predicted"/>
<dbReference type="CDD" id="cd00118">
    <property type="entry name" value="LysM"/>
    <property type="match status" value="1"/>
</dbReference>
<feature type="transmembrane region" description="Helical" evidence="2">
    <location>
        <begin position="3181"/>
        <end position="3208"/>
    </location>
</feature>
<evidence type="ECO:0000256" key="1">
    <source>
        <dbReference type="ARBA" id="ARBA00022737"/>
    </source>
</evidence>
<name>A0A078KYM5_9GAMM</name>
<dbReference type="EMBL" id="CCSB01000002">
    <property type="protein sequence ID" value="CDZ78026.1"/>
    <property type="molecule type" value="Genomic_DNA"/>
</dbReference>
<dbReference type="PANTHER" id="PTHR32305:SF15">
    <property type="entry name" value="PROTEIN RHSA-RELATED"/>
    <property type="match status" value="1"/>
</dbReference>
<evidence type="ECO:0000313" key="4">
    <source>
        <dbReference type="EMBL" id="CDZ78026.1"/>
    </source>
</evidence>
<dbReference type="STRING" id="1034943.BN59_02323"/>